<gene>
    <name evidence="1" type="ORF">UFOPK1440_00640</name>
</gene>
<dbReference type="SUPFAM" id="SSF48452">
    <property type="entry name" value="TPR-like"/>
    <property type="match status" value="1"/>
</dbReference>
<dbReference type="Gene3D" id="3.40.30.10">
    <property type="entry name" value="Glutaredoxin"/>
    <property type="match status" value="1"/>
</dbReference>
<dbReference type="Gene3D" id="1.25.40.10">
    <property type="entry name" value="Tetratricopeptide repeat domain"/>
    <property type="match status" value="1"/>
</dbReference>
<dbReference type="InterPro" id="IPR036249">
    <property type="entry name" value="Thioredoxin-like_sf"/>
</dbReference>
<protein>
    <submittedName>
        <fullName evidence="1">Unannotated protein</fullName>
    </submittedName>
</protein>
<proteinExistence type="predicted"/>
<organism evidence="1">
    <name type="scientific">freshwater metagenome</name>
    <dbReference type="NCBI Taxonomy" id="449393"/>
    <lineage>
        <taxon>unclassified sequences</taxon>
        <taxon>metagenomes</taxon>
        <taxon>ecological metagenomes</taxon>
    </lineage>
</organism>
<accession>A0A6J6BYG4</accession>
<sequence>MTLPPNFGRAYDLSSLGKPAADTATPLPGQEVTAQNLTTEFLPLSATKPVVVICWSARSPESVAMVRTLGKLEQADKGAWVLAHVDIDAQPQVAQALQTRTIPYGLVFIAEQPIPFLEQVLTETQLREVLIKIMTVAAQQGIGSAPVEVAEPEEDEALAAIDRGDYVEAERLYAALLQRKPSDAYAKIGLAQVQLLIRTKGLDSQAVVKAAQESPNDLEIQMQCADVEIVIGELEKGFNRLLQLIASSSGDEQKLAKERLITLFALVDSADPRVIKARAALANALF</sequence>
<reference evidence="1" key="1">
    <citation type="submission" date="2020-05" db="EMBL/GenBank/DDBJ databases">
        <authorList>
            <person name="Chiriac C."/>
            <person name="Salcher M."/>
            <person name="Ghai R."/>
            <person name="Kavagutti S V."/>
        </authorList>
    </citation>
    <scope>NUCLEOTIDE SEQUENCE</scope>
</reference>
<dbReference type="Pfam" id="PF14561">
    <property type="entry name" value="TPR_20"/>
    <property type="match status" value="1"/>
</dbReference>
<name>A0A6J6BYG4_9ZZZZ</name>
<dbReference type="EMBL" id="CAEZSP010000027">
    <property type="protein sequence ID" value="CAB4543874.1"/>
    <property type="molecule type" value="Genomic_DNA"/>
</dbReference>
<dbReference type="InterPro" id="IPR011990">
    <property type="entry name" value="TPR-like_helical_dom_sf"/>
</dbReference>
<dbReference type="SUPFAM" id="SSF52833">
    <property type="entry name" value="Thioredoxin-like"/>
    <property type="match status" value="1"/>
</dbReference>
<evidence type="ECO:0000313" key="1">
    <source>
        <dbReference type="EMBL" id="CAB4543874.1"/>
    </source>
</evidence>
<dbReference type="AlphaFoldDB" id="A0A6J6BYG4"/>